<sequence>GNYFPNLSSSGANVGAADCSVIAYSKFSSNVICVCVYTVDWKDPFVSCTCGSHFVNLYERNKPNLFYRQFPSDTKVDNRTRSEILMKAPSKMLSCISSRRLSLVRL</sequence>
<protein>
    <submittedName>
        <fullName evidence="2">Uncharacterized protein</fullName>
    </submittedName>
</protein>
<dbReference type="WBParaSite" id="PgR045_g007_t01">
    <property type="protein sequence ID" value="PgR045_g007_t01"/>
    <property type="gene ID" value="PgR045_g007"/>
</dbReference>
<name>A0A915BKX2_PARUN</name>
<proteinExistence type="predicted"/>
<evidence type="ECO:0000313" key="1">
    <source>
        <dbReference type="Proteomes" id="UP000887569"/>
    </source>
</evidence>
<evidence type="ECO:0000313" key="2">
    <source>
        <dbReference type="WBParaSite" id="PgR045_g007_t01"/>
    </source>
</evidence>
<dbReference type="Proteomes" id="UP000887569">
    <property type="component" value="Unplaced"/>
</dbReference>
<organism evidence="1 2">
    <name type="scientific">Parascaris univalens</name>
    <name type="common">Nematode worm</name>
    <dbReference type="NCBI Taxonomy" id="6257"/>
    <lineage>
        <taxon>Eukaryota</taxon>
        <taxon>Metazoa</taxon>
        <taxon>Ecdysozoa</taxon>
        <taxon>Nematoda</taxon>
        <taxon>Chromadorea</taxon>
        <taxon>Rhabditida</taxon>
        <taxon>Spirurina</taxon>
        <taxon>Ascaridomorpha</taxon>
        <taxon>Ascaridoidea</taxon>
        <taxon>Ascarididae</taxon>
        <taxon>Parascaris</taxon>
    </lineage>
</organism>
<keyword evidence="1" id="KW-1185">Reference proteome</keyword>
<accession>A0A915BKX2</accession>
<reference evidence="2" key="1">
    <citation type="submission" date="2022-11" db="UniProtKB">
        <authorList>
            <consortium name="WormBaseParasite"/>
        </authorList>
    </citation>
    <scope>IDENTIFICATION</scope>
</reference>
<dbReference type="AlphaFoldDB" id="A0A915BKX2"/>